<evidence type="ECO:0000313" key="1">
    <source>
        <dbReference type="Proteomes" id="UP000887565"/>
    </source>
</evidence>
<dbReference type="Proteomes" id="UP000887565">
    <property type="component" value="Unplaced"/>
</dbReference>
<name>A0A915JVX5_ROMCU</name>
<reference evidence="2" key="1">
    <citation type="submission" date="2022-11" db="UniProtKB">
        <authorList>
            <consortium name="WormBaseParasite"/>
        </authorList>
    </citation>
    <scope>IDENTIFICATION</scope>
</reference>
<dbReference type="AlphaFoldDB" id="A0A915JVX5"/>
<accession>A0A915JVX5</accession>
<keyword evidence="1" id="KW-1185">Reference proteome</keyword>
<evidence type="ECO:0000313" key="2">
    <source>
        <dbReference type="WBParaSite" id="nRc.2.0.1.t30233-RA"/>
    </source>
</evidence>
<proteinExistence type="predicted"/>
<protein>
    <submittedName>
        <fullName evidence="2">Uncharacterized protein</fullName>
    </submittedName>
</protein>
<sequence>MAQKSLLSCLNKPVENDISHQNEETQEVVNEDIIENLLEISDTETGEVDTEVTTTGNKKCKIDMRIRQYNFKHNWLKQFNWLHLIDLKSKKVYCPTCKEEKVLNAWAPEKLFATWRALKKKILDYGYVLLLHTIADLLEPLNRLMLHFQYNIVHPFDVNIDVKYEELVARSQLPGESVSAFAADATEEHFEEIEDQIFKTIFEGRKVKSDGIRINQVGQLEALDTQACDKTIKIVTES</sequence>
<organism evidence="1 2">
    <name type="scientific">Romanomermis culicivorax</name>
    <name type="common">Nematode worm</name>
    <dbReference type="NCBI Taxonomy" id="13658"/>
    <lineage>
        <taxon>Eukaryota</taxon>
        <taxon>Metazoa</taxon>
        <taxon>Ecdysozoa</taxon>
        <taxon>Nematoda</taxon>
        <taxon>Enoplea</taxon>
        <taxon>Dorylaimia</taxon>
        <taxon>Mermithida</taxon>
        <taxon>Mermithoidea</taxon>
        <taxon>Mermithidae</taxon>
        <taxon>Romanomermis</taxon>
    </lineage>
</organism>
<dbReference type="WBParaSite" id="nRc.2.0.1.t30233-RA">
    <property type="protein sequence ID" value="nRc.2.0.1.t30233-RA"/>
    <property type="gene ID" value="nRc.2.0.1.g30233"/>
</dbReference>